<feature type="compositionally biased region" description="Polar residues" evidence="1">
    <location>
        <begin position="47"/>
        <end position="59"/>
    </location>
</feature>
<sequence length="260" mass="29057">MQEPEKIIEMEKDDEDHSMKIPTVEQLLDEPAEEFVVTADETKSLDVSESAGAQKNQNEIAEAKKPAEEFVVTADETKSLDVSELAGAQKNQNETAEAKKEPEKIIEMEEDAEDKSIKISTVEQLLDKVDKQNKAVQETSESTYDTESEIKVVKSYFTSRIPKLQDQIMHGTDESVDYESMPEDHLDHICEEVNSIHSKLGTMESSIIHQVSDEIKSTLPALVTTALKEQLYGLLSATLKDCLPLMIQESSQTHIQASSE</sequence>
<feature type="region of interest" description="Disordered" evidence="1">
    <location>
        <begin position="43"/>
        <end position="66"/>
    </location>
</feature>
<gene>
    <name evidence="2" type="ORF">Tci_023648</name>
</gene>
<evidence type="ECO:0000256" key="1">
    <source>
        <dbReference type="SAM" id="MobiDB-lite"/>
    </source>
</evidence>
<dbReference type="AlphaFoldDB" id="A0A6L2KSC9"/>
<feature type="region of interest" description="Disordered" evidence="1">
    <location>
        <begin position="82"/>
        <end position="102"/>
    </location>
</feature>
<comment type="caution">
    <text evidence="2">The sequence shown here is derived from an EMBL/GenBank/DDBJ whole genome shotgun (WGS) entry which is preliminary data.</text>
</comment>
<name>A0A6L2KSC9_TANCI</name>
<evidence type="ECO:0000313" key="2">
    <source>
        <dbReference type="EMBL" id="GEU51670.1"/>
    </source>
</evidence>
<protein>
    <submittedName>
        <fullName evidence="2">Uncharacterized protein</fullName>
    </submittedName>
</protein>
<proteinExistence type="predicted"/>
<organism evidence="2">
    <name type="scientific">Tanacetum cinerariifolium</name>
    <name type="common">Dalmatian daisy</name>
    <name type="synonym">Chrysanthemum cinerariifolium</name>
    <dbReference type="NCBI Taxonomy" id="118510"/>
    <lineage>
        <taxon>Eukaryota</taxon>
        <taxon>Viridiplantae</taxon>
        <taxon>Streptophyta</taxon>
        <taxon>Embryophyta</taxon>
        <taxon>Tracheophyta</taxon>
        <taxon>Spermatophyta</taxon>
        <taxon>Magnoliopsida</taxon>
        <taxon>eudicotyledons</taxon>
        <taxon>Gunneridae</taxon>
        <taxon>Pentapetalae</taxon>
        <taxon>asterids</taxon>
        <taxon>campanulids</taxon>
        <taxon>Asterales</taxon>
        <taxon>Asteraceae</taxon>
        <taxon>Asteroideae</taxon>
        <taxon>Anthemideae</taxon>
        <taxon>Anthemidinae</taxon>
        <taxon>Tanacetum</taxon>
    </lineage>
</organism>
<accession>A0A6L2KSC9</accession>
<dbReference type="EMBL" id="BKCJ010002902">
    <property type="protein sequence ID" value="GEU51670.1"/>
    <property type="molecule type" value="Genomic_DNA"/>
</dbReference>
<reference evidence="2" key="1">
    <citation type="journal article" date="2019" name="Sci. Rep.">
        <title>Draft genome of Tanacetum cinerariifolium, the natural source of mosquito coil.</title>
        <authorList>
            <person name="Yamashiro T."/>
            <person name="Shiraishi A."/>
            <person name="Satake H."/>
            <person name="Nakayama K."/>
        </authorList>
    </citation>
    <scope>NUCLEOTIDE SEQUENCE</scope>
</reference>